<keyword evidence="8" id="KW-1185">Reference proteome</keyword>
<comment type="subcellular location">
    <subcellularLocation>
        <location evidence="1">Membrane</location>
        <topology evidence="1">Multi-pass membrane protein</topology>
    </subcellularLocation>
</comment>
<evidence type="ECO:0000313" key="7">
    <source>
        <dbReference type="EMBL" id="ADP76868.1"/>
    </source>
</evidence>
<dbReference type="KEGG" id="mfv:Mfer_0064"/>
<organism evidence="7 8">
    <name type="scientific">Methanothermus fervidus (strain ATCC 43054 / DSM 2088 / JCM 10308 / V24 S)</name>
    <dbReference type="NCBI Taxonomy" id="523846"/>
    <lineage>
        <taxon>Archaea</taxon>
        <taxon>Methanobacteriati</taxon>
        <taxon>Methanobacteriota</taxon>
        <taxon>Methanomada group</taxon>
        <taxon>Methanobacteria</taxon>
        <taxon>Methanobacteriales</taxon>
        <taxon>Methanothermaceae</taxon>
        <taxon>Methanothermus</taxon>
    </lineage>
</organism>
<feature type="transmembrane region" description="Helical" evidence="5">
    <location>
        <begin position="59"/>
        <end position="85"/>
    </location>
</feature>
<feature type="transmembrane region" description="Helical" evidence="5">
    <location>
        <begin position="106"/>
        <end position="127"/>
    </location>
</feature>
<protein>
    <recommendedName>
        <fullName evidence="6">Yip1 domain-containing protein</fullName>
    </recommendedName>
</protein>
<gene>
    <name evidence="7" type="ordered locus">Mfer_0064</name>
</gene>
<evidence type="ECO:0000256" key="5">
    <source>
        <dbReference type="SAM" id="Phobius"/>
    </source>
</evidence>
<evidence type="ECO:0000259" key="6">
    <source>
        <dbReference type="Pfam" id="PF04893"/>
    </source>
</evidence>
<name>E3GWX9_METFV</name>
<dbReference type="OrthoDB" id="82032at2157"/>
<dbReference type="HOGENOM" id="CLU_1458199_0_0_2"/>
<dbReference type="Pfam" id="PF04893">
    <property type="entry name" value="Yip1"/>
    <property type="match status" value="1"/>
</dbReference>
<accession>E3GWX9</accession>
<proteinExistence type="predicted"/>
<reference evidence="7 8" key="1">
    <citation type="journal article" date="2010" name="Stand. Genomic Sci.">
        <title>Complete genome sequence of Methanothermus fervidus type strain (V24S).</title>
        <authorList>
            <person name="Anderson I."/>
            <person name="Djao O.D."/>
            <person name="Misra M."/>
            <person name="Chertkov O."/>
            <person name="Nolan M."/>
            <person name="Lucas S."/>
            <person name="Lapidus A."/>
            <person name="Del Rio T.G."/>
            <person name="Tice H."/>
            <person name="Cheng J.F."/>
            <person name="Tapia R."/>
            <person name="Han C."/>
            <person name="Goodwin L."/>
            <person name="Pitluck S."/>
            <person name="Liolios K."/>
            <person name="Ivanova N."/>
            <person name="Mavromatis K."/>
            <person name="Mikhailova N."/>
            <person name="Pati A."/>
            <person name="Brambilla E."/>
            <person name="Chen A."/>
            <person name="Palaniappan K."/>
            <person name="Land M."/>
            <person name="Hauser L."/>
            <person name="Chang Y.J."/>
            <person name="Jeffries C.D."/>
            <person name="Sikorski J."/>
            <person name="Spring S."/>
            <person name="Rohde M."/>
            <person name="Eichinger K."/>
            <person name="Huber H."/>
            <person name="Wirth R."/>
            <person name="Goker M."/>
            <person name="Detter J.C."/>
            <person name="Woyke T."/>
            <person name="Bristow J."/>
            <person name="Eisen J.A."/>
            <person name="Markowitz V."/>
            <person name="Hugenholtz P."/>
            <person name="Klenk H.P."/>
            <person name="Kyrpides N.C."/>
        </authorList>
    </citation>
    <scope>NUCLEOTIDE SEQUENCE [LARGE SCALE GENOMIC DNA]</scope>
    <source>
        <strain evidence="8">ATCC 43054 / DSM 2088 / JCM 10308 / V24 S</strain>
    </source>
</reference>
<keyword evidence="4 5" id="KW-0472">Membrane</keyword>
<evidence type="ECO:0000256" key="2">
    <source>
        <dbReference type="ARBA" id="ARBA00022692"/>
    </source>
</evidence>
<keyword evidence="2 5" id="KW-0812">Transmembrane</keyword>
<feature type="transmembrane region" description="Helical" evidence="5">
    <location>
        <begin position="35"/>
        <end position="53"/>
    </location>
</feature>
<feature type="transmembrane region" description="Helical" evidence="5">
    <location>
        <begin position="133"/>
        <end position="152"/>
    </location>
</feature>
<evidence type="ECO:0000256" key="3">
    <source>
        <dbReference type="ARBA" id="ARBA00022989"/>
    </source>
</evidence>
<evidence type="ECO:0000313" key="8">
    <source>
        <dbReference type="Proteomes" id="UP000002315"/>
    </source>
</evidence>
<dbReference type="GO" id="GO:0016020">
    <property type="term" value="C:membrane"/>
    <property type="evidence" value="ECO:0007669"/>
    <property type="project" value="UniProtKB-SubCell"/>
</dbReference>
<dbReference type="Proteomes" id="UP000002315">
    <property type="component" value="Chromosome"/>
</dbReference>
<dbReference type="AlphaFoldDB" id="E3GWX9"/>
<feature type="transmembrane region" description="Helical" evidence="5">
    <location>
        <begin position="164"/>
        <end position="187"/>
    </location>
</feature>
<keyword evidence="3 5" id="KW-1133">Transmembrane helix</keyword>
<feature type="domain" description="Yip1" evidence="6">
    <location>
        <begin position="13"/>
        <end position="178"/>
    </location>
</feature>
<evidence type="ECO:0000256" key="1">
    <source>
        <dbReference type="ARBA" id="ARBA00004141"/>
    </source>
</evidence>
<dbReference type="InterPro" id="IPR006977">
    <property type="entry name" value="Yip1_dom"/>
</dbReference>
<sequence>MKRIMDFSEELLDILVYPRDTLKTMKQKGKDDHGLIIYLFMFAFLGFMFGGILSRLTGVVIIFQIFFALVFLILGFLILLIWSLISHTVAVFCFGGKGKFDDTLKFLGFSAAPYILGIFAITIIIVFKAFFTSTLLFALMYLWSLFIATVAIDTVHNIGLGKSFLSVFGVPILVISMITMFVEALLWI</sequence>
<evidence type="ECO:0000256" key="4">
    <source>
        <dbReference type="ARBA" id="ARBA00023136"/>
    </source>
</evidence>
<dbReference type="EMBL" id="CP002278">
    <property type="protein sequence ID" value="ADP76868.1"/>
    <property type="molecule type" value="Genomic_DNA"/>
</dbReference>